<evidence type="ECO:0000313" key="6">
    <source>
        <dbReference type="EMBL" id="AKS41069.1"/>
    </source>
</evidence>
<dbReference type="Pfam" id="PF07638">
    <property type="entry name" value="Sigma70_ECF"/>
    <property type="match status" value="1"/>
</dbReference>
<evidence type="ECO:0000256" key="1">
    <source>
        <dbReference type="ARBA" id="ARBA00010641"/>
    </source>
</evidence>
<evidence type="ECO:0000313" key="7">
    <source>
        <dbReference type="Proteomes" id="UP000066624"/>
    </source>
</evidence>
<accession>A0A0K0XTN0</accession>
<keyword evidence="3" id="KW-0731">Sigma factor</keyword>
<dbReference type="InterPro" id="IPR014284">
    <property type="entry name" value="RNA_pol_sigma-70_dom"/>
</dbReference>
<sequence>MAEDLTQLLRRSARGEPGADQALWSAVHEQLRAMARQRLAGESSPQCDPTELVHEAFLKLDSLALTPKNRSHFLALAARAMRQVLIDQARSRRRDKRGGGQAPLTLLTRDLSDSAAQPVDVLDIEQALTELEALDARKARAIELSYFGGLTDEEAAEVLEVSTATLKRDLRTARAWLATALT</sequence>
<dbReference type="PANTHER" id="PTHR43133:SF39">
    <property type="entry name" value="SIMILAR TO RNA POLYMERASE SIGMA-E FACTOR"/>
    <property type="match status" value="1"/>
</dbReference>
<dbReference type="STRING" id="1579979.WM2015_688"/>
<dbReference type="KEGG" id="wma:WM2015_688"/>
<dbReference type="GO" id="GO:0016987">
    <property type="term" value="F:sigma factor activity"/>
    <property type="evidence" value="ECO:0007669"/>
    <property type="project" value="UniProtKB-KW"/>
</dbReference>
<dbReference type="InterPro" id="IPR036388">
    <property type="entry name" value="WH-like_DNA-bd_sf"/>
</dbReference>
<dbReference type="InterPro" id="IPR013324">
    <property type="entry name" value="RNA_pol_sigma_r3/r4-like"/>
</dbReference>
<organism evidence="6 7">
    <name type="scientific">Wenzhouxiangella marina</name>
    <dbReference type="NCBI Taxonomy" id="1579979"/>
    <lineage>
        <taxon>Bacteria</taxon>
        <taxon>Pseudomonadati</taxon>
        <taxon>Pseudomonadota</taxon>
        <taxon>Gammaproteobacteria</taxon>
        <taxon>Chromatiales</taxon>
        <taxon>Wenzhouxiangellaceae</taxon>
        <taxon>Wenzhouxiangella</taxon>
    </lineage>
</organism>
<dbReference type="RefSeq" id="WP_049724734.1">
    <property type="nucleotide sequence ID" value="NZ_CP012154.1"/>
</dbReference>
<protein>
    <submittedName>
        <fullName evidence="6">DNA-directed RNA polymerase specialized sigma subunit sigma24-like protein</fullName>
    </submittedName>
</protein>
<evidence type="ECO:0000256" key="4">
    <source>
        <dbReference type="ARBA" id="ARBA00023163"/>
    </source>
</evidence>
<dbReference type="OrthoDB" id="128473at2"/>
<evidence type="ECO:0000259" key="5">
    <source>
        <dbReference type="Pfam" id="PF07638"/>
    </source>
</evidence>
<reference evidence="6 7" key="1">
    <citation type="submission" date="2015-07" db="EMBL/GenBank/DDBJ databases">
        <authorList>
            <person name="Noorani M."/>
        </authorList>
    </citation>
    <scope>NUCLEOTIDE SEQUENCE [LARGE SCALE GENOMIC DNA]</scope>
    <source>
        <strain evidence="6 7">KCTC 42284</strain>
    </source>
</reference>
<feature type="domain" description="RNA polymerase sigma-70 ECF-like HTH" evidence="5">
    <location>
        <begin position="3"/>
        <end position="181"/>
    </location>
</feature>
<dbReference type="SUPFAM" id="SSF88946">
    <property type="entry name" value="Sigma2 domain of RNA polymerase sigma factors"/>
    <property type="match status" value="1"/>
</dbReference>
<dbReference type="NCBIfam" id="TIGR02999">
    <property type="entry name" value="Sig-70_X6"/>
    <property type="match status" value="1"/>
</dbReference>
<dbReference type="Gene3D" id="1.10.1740.10">
    <property type="match status" value="1"/>
</dbReference>
<comment type="similarity">
    <text evidence="1">Belongs to the sigma-70 factor family. ECF subfamily.</text>
</comment>
<name>A0A0K0XTN0_9GAMM</name>
<proteinExistence type="inferred from homology"/>
<dbReference type="InterPro" id="IPR053812">
    <property type="entry name" value="HTH_Sigma70_ECF-like"/>
</dbReference>
<dbReference type="SUPFAM" id="SSF88659">
    <property type="entry name" value="Sigma3 and sigma4 domains of RNA polymerase sigma factors"/>
    <property type="match status" value="1"/>
</dbReference>
<keyword evidence="7" id="KW-1185">Reference proteome</keyword>
<dbReference type="AlphaFoldDB" id="A0A0K0XTN0"/>
<evidence type="ECO:0000256" key="3">
    <source>
        <dbReference type="ARBA" id="ARBA00023082"/>
    </source>
</evidence>
<keyword evidence="4" id="KW-0804">Transcription</keyword>
<dbReference type="Proteomes" id="UP000066624">
    <property type="component" value="Chromosome"/>
</dbReference>
<dbReference type="GO" id="GO:0000428">
    <property type="term" value="C:DNA-directed RNA polymerase complex"/>
    <property type="evidence" value="ECO:0007669"/>
    <property type="project" value="UniProtKB-KW"/>
</dbReference>
<dbReference type="InterPro" id="IPR013325">
    <property type="entry name" value="RNA_pol_sigma_r2"/>
</dbReference>
<dbReference type="NCBIfam" id="TIGR02937">
    <property type="entry name" value="sigma70-ECF"/>
    <property type="match status" value="1"/>
</dbReference>
<dbReference type="InterPro" id="IPR039425">
    <property type="entry name" value="RNA_pol_sigma-70-like"/>
</dbReference>
<dbReference type="PANTHER" id="PTHR43133">
    <property type="entry name" value="RNA POLYMERASE ECF-TYPE SIGMA FACTO"/>
    <property type="match status" value="1"/>
</dbReference>
<keyword evidence="6" id="KW-0240">DNA-directed RNA polymerase</keyword>
<keyword evidence="2" id="KW-0805">Transcription regulation</keyword>
<gene>
    <name evidence="6" type="ORF">WM2015_688</name>
</gene>
<dbReference type="EMBL" id="CP012154">
    <property type="protein sequence ID" value="AKS41069.1"/>
    <property type="molecule type" value="Genomic_DNA"/>
</dbReference>
<evidence type="ECO:0000256" key="2">
    <source>
        <dbReference type="ARBA" id="ARBA00023015"/>
    </source>
</evidence>
<dbReference type="GO" id="GO:0006352">
    <property type="term" value="P:DNA-templated transcription initiation"/>
    <property type="evidence" value="ECO:0007669"/>
    <property type="project" value="InterPro"/>
</dbReference>
<dbReference type="Gene3D" id="1.10.10.10">
    <property type="entry name" value="Winged helix-like DNA-binding domain superfamily/Winged helix DNA-binding domain"/>
    <property type="match status" value="1"/>
</dbReference>
<dbReference type="InterPro" id="IPR011517">
    <property type="entry name" value="RNA_pol_sigma70_ECF-like"/>
</dbReference>